<dbReference type="PANTHER" id="PTHR42879">
    <property type="entry name" value="3-OXOACYL-(ACYL-CARRIER-PROTEIN) REDUCTASE"/>
    <property type="match status" value="1"/>
</dbReference>
<accession>A0A090A0S7</accession>
<dbReference type="InterPro" id="IPR002347">
    <property type="entry name" value="SDR_fam"/>
</dbReference>
<dbReference type="PRINTS" id="PR00080">
    <property type="entry name" value="SDRFAMILY"/>
</dbReference>
<evidence type="ECO:0000313" key="3">
    <source>
        <dbReference type="EMBL" id="BAP47552.1"/>
    </source>
</evidence>
<dbReference type="GO" id="GO:0016491">
    <property type="term" value="F:oxidoreductase activity"/>
    <property type="evidence" value="ECO:0007669"/>
    <property type="project" value="UniProtKB-KW"/>
</dbReference>
<reference evidence="3" key="1">
    <citation type="journal article" date="2014" name="Appl. Environ. Microbiol.">
        <title>Efficient PCR-Based Amplification of Diverse Alcohol Dehydrogenase Genes from Metagenomes for Improving Biocatalysis: Screening of Gene-Specific Amplicons from Metagenomes.</title>
        <authorList>
            <person name="Itoh N."/>
            <person name="Kariya S."/>
            <person name="Kurokawa J."/>
        </authorList>
    </citation>
    <scope>NUCLEOTIDE SEQUENCE</scope>
    <source>
        <strain evidence="3">NBRC 103069</strain>
    </source>
</reference>
<name>A0A090A0S7_9MICO</name>
<dbReference type="FunFam" id="3.40.50.720:FF:000084">
    <property type="entry name" value="Short-chain dehydrogenase reductase"/>
    <property type="match status" value="1"/>
</dbReference>
<comment type="similarity">
    <text evidence="1">Belongs to the short-chain dehydrogenases/reductases (SDR) family.</text>
</comment>
<dbReference type="Pfam" id="PF13561">
    <property type="entry name" value="adh_short_C2"/>
    <property type="match status" value="1"/>
</dbReference>
<dbReference type="CDD" id="cd05233">
    <property type="entry name" value="SDR_c"/>
    <property type="match status" value="1"/>
</dbReference>
<dbReference type="PRINTS" id="PR00081">
    <property type="entry name" value="GDHRDH"/>
</dbReference>
<keyword evidence="2" id="KW-0560">Oxidoreductase</keyword>
<evidence type="ECO:0000256" key="2">
    <source>
        <dbReference type="ARBA" id="ARBA00023002"/>
    </source>
</evidence>
<dbReference type="PROSITE" id="PS00061">
    <property type="entry name" value="ADH_SHORT"/>
    <property type="match status" value="1"/>
</dbReference>
<dbReference type="InterPro" id="IPR036291">
    <property type="entry name" value="NAD(P)-bd_dom_sf"/>
</dbReference>
<dbReference type="SUPFAM" id="SSF51735">
    <property type="entry name" value="NAD(P)-binding Rossmann-fold domains"/>
    <property type="match status" value="1"/>
</dbReference>
<dbReference type="EMBL" id="AB917070">
    <property type="protein sequence ID" value="BAP47552.1"/>
    <property type="molecule type" value="Genomic_DNA"/>
</dbReference>
<dbReference type="InterPro" id="IPR020904">
    <property type="entry name" value="Sc_DH/Rdtase_CS"/>
</dbReference>
<dbReference type="PANTHER" id="PTHR42879:SF2">
    <property type="entry name" value="3-OXOACYL-[ACYL-CARRIER-PROTEIN] REDUCTASE FABG"/>
    <property type="match status" value="1"/>
</dbReference>
<dbReference type="GO" id="GO:0032787">
    <property type="term" value="P:monocarboxylic acid metabolic process"/>
    <property type="evidence" value="ECO:0007669"/>
    <property type="project" value="UniProtKB-ARBA"/>
</dbReference>
<dbReference type="Gene3D" id="3.40.50.720">
    <property type="entry name" value="NAD(P)-binding Rossmann-like Domain"/>
    <property type="match status" value="1"/>
</dbReference>
<dbReference type="AlphaFoldDB" id="A0A090A0S7"/>
<organism evidence="3">
    <name type="scientific">Leifsonia poae</name>
    <dbReference type="NCBI Taxonomy" id="110933"/>
    <lineage>
        <taxon>Bacteria</taxon>
        <taxon>Bacillati</taxon>
        <taxon>Actinomycetota</taxon>
        <taxon>Actinomycetes</taxon>
        <taxon>Micrococcales</taxon>
        <taxon>Microbacteriaceae</taxon>
        <taxon>Leifsonia</taxon>
    </lineage>
</organism>
<dbReference type="InterPro" id="IPR050259">
    <property type="entry name" value="SDR"/>
</dbReference>
<sequence>MAQYDVADRSAIVTGGGSGIGRAVALTLAASGASVLVTDLNEKNANAVVAEIQAAGGTAASLIGDVTDPEFAVASVARANELAPLRIAVNNAGIGGEAAKVGDYSLDSWRKVIEINLNAVFYSLRAQLDAIAANGGGSIVNMASILGSVGFANSSAYVTAKHALLGLTQNAALEYADQKVRVTAVGPGFIRTPLVEANMSADALAFLEGKHALGRLGEPEEVASLVAFLASDAASFITGSYHLVDGGYTAQ</sequence>
<evidence type="ECO:0000256" key="1">
    <source>
        <dbReference type="ARBA" id="ARBA00006484"/>
    </source>
</evidence>
<protein>
    <submittedName>
        <fullName evidence="3">Short-chain alcohol dehydrogenase</fullName>
    </submittedName>
</protein>
<proteinExistence type="inferred from homology"/>